<name>A0A2S3H4R6_9POAL</name>
<sequence>MPTKSKVSPGRQPAQPSPHVTAPRHPPTPPPHPKHAFFSSSDRVLASSTHSVHPSSQSQPIRSHLPEMMRGGGGDEYHQQQYYGPRGAPHGLLMAVVLGLLVAGPLFMGDGGEAITGAVAELLGPMGLLLLPVGLIIVIRVLSSDRGAAALADVFALGGSPDSVHRLGGSPVGVALALMLIVVLLYYRTSLFGGDGGDDE</sequence>
<feature type="region of interest" description="Disordered" evidence="1">
    <location>
        <begin position="1"/>
        <end position="79"/>
    </location>
</feature>
<evidence type="ECO:0000256" key="1">
    <source>
        <dbReference type="SAM" id="MobiDB-lite"/>
    </source>
</evidence>
<feature type="transmembrane region" description="Helical" evidence="2">
    <location>
        <begin position="114"/>
        <end position="139"/>
    </location>
</feature>
<dbReference type="PANTHER" id="PTHR33306:SF23">
    <property type="match status" value="1"/>
</dbReference>
<accession>A0A2S3H4R6</accession>
<reference evidence="3" key="1">
    <citation type="submission" date="2018-04" db="EMBL/GenBank/DDBJ databases">
        <title>WGS assembly of Panicum hallii.</title>
        <authorList>
            <person name="Lovell J."/>
            <person name="Jenkins J."/>
            <person name="Lowry D."/>
            <person name="Mamidi S."/>
            <person name="Sreedasyam A."/>
            <person name="Weng X."/>
            <person name="Barry K."/>
            <person name="Bonette J."/>
            <person name="Campitelli B."/>
            <person name="Daum C."/>
            <person name="Gordon S."/>
            <person name="Gould B."/>
            <person name="Lipzen A."/>
            <person name="Macqueen A."/>
            <person name="Palacio-Mejia J."/>
            <person name="Plott C."/>
            <person name="Shakirov E."/>
            <person name="Shu S."/>
            <person name="Yoshinaga Y."/>
            <person name="Zane M."/>
            <person name="Rokhsar D."/>
            <person name="Grimwood J."/>
            <person name="Schmutz J."/>
            <person name="Juenger T."/>
        </authorList>
    </citation>
    <scope>NUCLEOTIDE SEQUENCE [LARGE SCALE GENOMIC DNA]</scope>
    <source>
        <strain evidence="3">FIL2</strain>
    </source>
</reference>
<keyword evidence="2" id="KW-1133">Transmembrane helix</keyword>
<feature type="transmembrane region" description="Helical" evidence="2">
    <location>
        <begin position="167"/>
        <end position="187"/>
    </location>
</feature>
<evidence type="ECO:0000313" key="3">
    <source>
        <dbReference type="EMBL" id="PAN15343.1"/>
    </source>
</evidence>
<dbReference type="AlphaFoldDB" id="A0A2S3H4R6"/>
<organism evidence="3">
    <name type="scientific">Panicum hallii</name>
    <dbReference type="NCBI Taxonomy" id="206008"/>
    <lineage>
        <taxon>Eukaryota</taxon>
        <taxon>Viridiplantae</taxon>
        <taxon>Streptophyta</taxon>
        <taxon>Embryophyta</taxon>
        <taxon>Tracheophyta</taxon>
        <taxon>Spermatophyta</taxon>
        <taxon>Magnoliopsida</taxon>
        <taxon>Liliopsida</taxon>
        <taxon>Poales</taxon>
        <taxon>Poaceae</taxon>
        <taxon>PACMAD clade</taxon>
        <taxon>Panicoideae</taxon>
        <taxon>Panicodae</taxon>
        <taxon>Paniceae</taxon>
        <taxon>Panicinae</taxon>
        <taxon>Panicum</taxon>
        <taxon>Panicum sect. Panicum</taxon>
    </lineage>
</organism>
<feature type="compositionally biased region" description="Low complexity" evidence="1">
    <location>
        <begin position="47"/>
        <end position="60"/>
    </location>
</feature>
<proteinExistence type="predicted"/>
<feature type="transmembrane region" description="Helical" evidence="2">
    <location>
        <begin position="91"/>
        <end position="108"/>
    </location>
</feature>
<dbReference type="EMBL" id="CM008047">
    <property type="protein sequence ID" value="PAN15343.1"/>
    <property type="molecule type" value="Genomic_DNA"/>
</dbReference>
<dbReference type="PANTHER" id="PTHR33306">
    <property type="entry name" value="EXPRESSED PROTEIN-RELATED-RELATED"/>
    <property type="match status" value="1"/>
</dbReference>
<gene>
    <name evidence="3" type="ORF">PAHAL_2G481800</name>
</gene>
<dbReference type="Proteomes" id="UP000243499">
    <property type="component" value="Chromosome 2"/>
</dbReference>
<keyword evidence="2" id="KW-0472">Membrane</keyword>
<keyword evidence="2" id="KW-0812">Transmembrane</keyword>
<dbReference type="Gramene" id="PAN15343">
    <property type="protein sequence ID" value="PAN15343"/>
    <property type="gene ID" value="PAHAL_2G481800"/>
</dbReference>
<protein>
    <submittedName>
        <fullName evidence="3">Uncharacterized protein</fullName>
    </submittedName>
</protein>
<evidence type="ECO:0000256" key="2">
    <source>
        <dbReference type="SAM" id="Phobius"/>
    </source>
</evidence>